<dbReference type="Proteomes" id="UP001501447">
    <property type="component" value="Unassembled WGS sequence"/>
</dbReference>
<feature type="region of interest" description="Disordered" evidence="2">
    <location>
        <begin position="1"/>
        <end position="66"/>
    </location>
</feature>
<name>A0ABN3QDV4_9ACTN</name>
<dbReference type="InterPro" id="IPR023214">
    <property type="entry name" value="HAD_sf"/>
</dbReference>
<accession>A0ABN3QDV4</accession>
<evidence type="ECO:0000256" key="2">
    <source>
        <dbReference type="SAM" id="MobiDB-lite"/>
    </source>
</evidence>
<reference evidence="4 5" key="1">
    <citation type="journal article" date="2019" name="Int. J. Syst. Evol. Microbiol.">
        <title>The Global Catalogue of Microorganisms (GCM) 10K type strain sequencing project: providing services to taxonomists for standard genome sequencing and annotation.</title>
        <authorList>
            <consortium name="The Broad Institute Genomics Platform"/>
            <consortium name="The Broad Institute Genome Sequencing Center for Infectious Disease"/>
            <person name="Wu L."/>
            <person name="Ma J."/>
        </authorList>
    </citation>
    <scope>NUCLEOTIDE SEQUENCE [LARGE SCALE GENOMIC DNA]</scope>
    <source>
        <strain evidence="4 5">JCM 16373</strain>
    </source>
</reference>
<evidence type="ECO:0008006" key="6">
    <source>
        <dbReference type="Google" id="ProtNLM"/>
    </source>
</evidence>
<dbReference type="InterPro" id="IPR050582">
    <property type="entry name" value="HAD-like_SerB"/>
</dbReference>
<feature type="transmembrane region" description="Helical" evidence="3">
    <location>
        <begin position="356"/>
        <end position="377"/>
    </location>
</feature>
<dbReference type="Gene3D" id="3.40.50.1000">
    <property type="entry name" value="HAD superfamily/HAD-like"/>
    <property type="match status" value="1"/>
</dbReference>
<sequence>MAPGLPDKSHGLHPPILQPAPPPARSSPPTTPPAPARNGETSRCNPGGQPPHPRPPARNGETEQTGYARNMALPAWLTPRKRSATARSVLAGEAAAEAARKQERELAARAGAEGEGGEEQEFPVVGDAHAAAFFDLDNTVMQGAALFHFGKGLYKRKFFRKRELTRFAWQQAYFRLAGAENAEHMQDARDSALSIVKGHRVHELMAIGEEIYDEYMAGRIWPGTRALAQAHLDAGQKVWLVTAAPVETATIIARRLGLTGALGTVAESVGGIYTGRLVGEPLHGPAKAEAVRALAAAEGLELDRCAAYSDSANDIPMLSLVGYPYAINPDSRLRAHAREMGWRLRDYRTGRKAAKVGIPAAAGVGALAGGAAAALAVQRRRR</sequence>
<dbReference type="Pfam" id="PF12710">
    <property type="entry name" value="HAD"/>
    <property type="match status" value="1"/>
</dbReference>
<dbReference type="PANTHER" id="PTHR43344">
    <property type="entry name" value="PHOSPHOSERINE PHOSPHATASE"/>
    <property type="match status" value="1"/>
</dbReference>
<dbReference type="SUPFAM" id="SSF56784">
    <property type="entry name" value="HAD-like"/>
    <property type="match status" value="1"/>
</dbReference>
<gene>
    <name evidence="4" type="ORF">GCM10009863_42790</name>
</gene>
<dbReference type="EMBL" id="BAAARJ010000014">
    <property type="protein sequence ID" value="GAA2623831.1"/>
    <property type="molecule type" value="Genomic_DNA"/>
</dbReference>
<keyword evidence="3" id="KW-1133">Transmembrane helix</keyword>
<dbReference type="NCBIfam" id="TIGR01490">
    <property type="entry name" value="HAD-SF-IB-hyp1"/>
    <property type="match status" value="1"/>
</dbReference>
<dbReference type="Gene3D" id="1.20.1440.100">
    <property type="entry name" value="SG protein - dephosphorylation function"/>
    <property type="match status" value="1"/>
</dbReference>
<organism evidence="4 5">
    <name type="scientific">Streptomyces axinellae</name>
    <dbReference type="NCBI Taxonomy" id="552788"/>
    <lineage>
        <taxon>Bacteria</taxon>
        <taxon>Bacillati</taxon>
        <taxon>Actinomycetota</taxon>
        <taxon>Actinomycetes</taxon>
        <taxon>Kitasatosporales</taxon>
        <taxon>Streptomycetaceae</taxon>
        <taxon>Streptomyces</taxon>
    </lineage>
</organism>
<evidence type="ECO:0000313" key="4">
    <source>
        <dbReference type="EMBL" id="GAA2623831.1"/>
    </source>
</evidence>
<evidence type="ECO:0000256" key="3">
    <source>
        <dbReference type="SAM" id="Phobius"/>
    </source>
</evidence>
<comment type="similarity">
    <text evidence="1">Belongs to the HAD-like hydrolase superfamily. SerB family.</text>
</comment>
<keyword evidence="5" id="KW-1185">Reference proteome</keyword>
<proteinExistence type="inferred from homology"/>
<dbReference type="PANTHER" id="PTHR43344:SF15">
    <property type="entry name" value="PHOSPHOSERINE PHOSPHATASE SERB1"/>
    <property type="match status" value="1"/>
</dbReference>
<dbReference type="CDD" id="cd02612">
    <property type="entry name" value="HAD_PGPPase"/>
    <property type="match status" value="1"/>
</dbReference>
<protein>
    <recommendedName>
        <fullName evidence="6">Hydrolase</fullName>
    </recommendedName>
</protein>
<dbReference type="NCBIfam" id="TIGR01488">
    <property type="entry name" value="HAD-SF-IB"/>
    <property type="match status" value="1"/>
</dbReference>
<keyword evidence="3" id="KW-0812">Transmembrane</keyword>
<evidence type="ECO:0000256" key="1">
    <source>
        <dbReference type="ARBA" id="ARBA00009184"/>
    </source>
</evidence>
<comment type="caution">
    <text evidence="4">The sequence shown here is derived from an EMBL/GenBank/DDBJ whole genome shotgun (WGS) entry which is preliminary data.</text>
</comment>
<keyword evidence="3" id="KW-0472">Membrane</keyword>
<dbReference type="InterPro" id="IPR006385">
    <property type="entry name" value="HAD_hydro_SerB1"/>
</dbReference>
<evidence type="ECO:0000313" key="5">
    <source>
        <dbReference type="Proteomes" id="UP001501447"/>
    </source>
</evidence>
<dbReference type="InterPro" id="IPR036412">
    <property type="entry name" value="HAD-like_sf"/>
</dbReference>
<feature type="compositionally biased region" description="Pro residues" evidence="2">
    <location>
        <begin position="16"/>
        <end position="35"/>
    </location>
</feature>